<evidence type="ECO:0000256" key="1">
    <source>
        <dbReference type="SAM" id="MobiDB-lite"/>
    </source>
</evidence>
<dbReference type="KEGG" id="vvy:VVA1142"/>
<organism evidence="2 3">
    <name type="scientific">Vibrio vulnificus (strain YJ016)</name>
    <dbReference type="NCBI Taxonomy" id="196600"/>
    <lineage>
        <taxon>Bacteria</taxon>
        <taxon>Pseudomonadati</taxon>
        <taxon>Pseudomonadota</taxon>
        <taxon>Gammaproteobacteria</taxon>
        <taxon>Vibrionales</taxon>
        <taxon>Vibrionaceae</taxon>
        <taxon>Vibrio</taxon>
    </lineage>
</organism>
<name>Q7MD94_VIBVY</name>
<reference evidence="2 3" key="1">
    <citation type="journal article" date="2003" name="Genome Res.">
        <title>Comparative genome analysis of Vibrio vulnificus, a marine pathogen.</title>
        <authorList>
            <person name="Chen C.Y."/>
            <person name="Wu K.M."/>
            <person name="Chang Y.C."/>
            <person name="Chang C.H."/>
            <person name="Tsai H.C."/>
            <person name="Liao T.L."/>
            <person name="Liu Y.M."/>
            <person name="Chen H.J."/>
            <person name="Shen A.B."/>
            <person name="Li J.C."/>
            <person name="Su T.L."/>
            <person name="Shao C.P."/>
            <person name="Lee C.T."/>
            <person name="Hor L.I."/>
            <person name="Tsai S.F."/>
        </authorList>
    </citation>
    <scope>NUCLEOTIDE SEQUENCE [LARGE SCALE GENOMIC DNA]</scope>
    <source>
        <strain evidence="2 3">YJ016</strain>
    </source>
</reference>
<dbReference type="Proteomes" id="UP000002675">
    <property type="component" value="Chromosome II"/>
</dbReference>
<gene>
    <name evidence="2" type="ordered locus">VVA1142</name>
</gene>
<protein>
    <submittedName>
        <fullName evidence="2">Uncharacterized protein</fullName>
    </submittedName>
</protein>
<accession>Q7MD94</accession>
<sequence>MSFSDLALKLIVLAQEPQDEQSYTGSTDFRRTDGTDNDGNGSQYRFGFNALPAKR</sequence>
<proteinExistence type="predicted"/>
<feature type="region of interest" description="Disordered" evidence="1">
    <location>
        <begin position="19"/>
        <end position="46"/>
    </location>
</feature>
<dbReference type="AlphaFoldDB" id="Q7MD94"/>
<dbReference type="EMBL" id="BA000038">
    <property type="protein sequence ID" value="BAC97168.1"/>
    <property type="molecule type" value="Genomic_DNA"/>
</dbReference>
<evidence type="ECO:0000313" key="2">
    <source>
        <dbReference type="EMBL" id="BAC97168.1"/>
    </source>
</evidence>
<dbReference type="HOGENOM" id="CLU_3031326_0_0_6"/>
<evidence type="ECO:0000313" key="3">
    <source>
        <dbReference type="Proteomes" id="UP000002675"/>
    </source>
</evidence>